<feature type="coiled-coil region" evidence="1">
    <location>
        <begin position="98"/>
        <end position="157"/>
    </location>
</feature>
<keyword evidence="3" id="KW-1185">Reference proteome</keyword>
<protein>
    <submittedName>
        <fullName evidence="2">Uncharacterized protein</fullName>
    </submittedName>
</protein>
<reference evidence="2" key="1">
    <citation type="journal article" date="2014" name="Int. J. Syst. Evol. Microbiol.">
        <title>Complete genome sequence of Corynebacterium casei LMG S-19264T (=DSM 44701T), isolated from a smear-ripened cheese.</title>
        <authorList>
            <consortium name="US DOE Joint Genome Institute (JGI-PGF)"/>
            <person name="Walter F."/>
            <person name="Albersmeier A."/>
            <person name="Kalinowski J."/>
            <person name="Ruckert C."/>
        </authorList>
    </citation>
    <scope>NUCLEOTIDE SEQUENCE</scope>
    <source>
        <strain evidence="2">JCM 5016</strain>
    </source>
</reference>
<dbReference type="RefSeq" id="WP_190060686.1">
    <property type="nucleotide sequence ID" value="NZ_BMWH01000036.1"/>
</dbReference>
<organism evidence="2 3">
    <name type="scientific">Streptomyces echinoruber</name>
    <dbReference type="NCBI Taxonomy" id="68898"/>
    <lineage>
        <taxon>Bacteria</taxon>
        <taxon>Bacillati</taxon>
        <taxon>Actinomycetota</taxon>
        <taxon>Actinomycetes</taxon>
        <taxon>Kitasatosporales</taxon>
        <taxon>Streptomycetaceae</taxon>
        <taxon>Streptomyces</taxon>
    </lineage>
</organism>
<evidence type="ECO:0000256" key="1">
    <source>
        <dbReference type="SAM" id="Coils"/>
    </source>
</evidence>
<dbReference type="AlphaFoldDB" id="A0A918VPT7"/>
<dbReference type="EMBL" id="BMWH01000036">
    <property type="protein sequence ID" value="GHA13506.1"/>
    <property type="molecule type" value="Genomic_DNA"/>
</dbReference>
<dbReference type="Proteomes" id="UP000623010">
    <property type="component" value="Unassembled WGS sequence"/>
</dbReference>
<reference evidence="2" key="2">
    <citation type="submission" date="2020-09" db="EMBL/GenBank/DDBJ databases">
        <authorList>
            <person name="Sun Q."/>
            <person name="Ohkuma M."/>
        </authorList>
    </citation>
    <scope>NUCLEOTIDE SEQUENCE</scope>
    <source>
        <strain evidence="2">JCM 5016</strain>
    </source>
</reference>
<sequence length="227" mass="25442">MSTINPHDALDDRARTTVYNWPVVTIAWHEPTAPTRVHDAYAALREGLDVVSRLREEFRELRTADERQERERREAHAAHLAGGPAPKAYKRVDYLAQREDKLLALQAAQNRARELRAQYDAMETDPAVMAEERDALVRALEGEHARMAELAVEAERAYQRFAAVRARAEYLSLELGDVEAPAGLKHANDDVTDGTEWGAILRVAQSTDPKVTGEWLVSALQDAHSKA</sequence>
<comment type="caution">
    <text evidence="2">The sequence shown here is derived from an EMBL/GenBank/DDBJ whole genome shotgun (WGS) entry which is preliminary data.</text>
</comment>
<evidence type="ECO:0000313" key="3">
    <source>
        <dbReference type="Proteomes" id="UP000623010"/>
    </source>
</evidence>
<keyword evidence="1" id="KW-0175">Coiled coil</keyword>
<name>A0A918VPT7_9ACTN</name>
<gene>
    <name evidence="2" type="ORF">GCM10010389_60430</name>
</gene>
<accession>A0A918VPT7</accession>
<evidence type="ECO:0000313" key="2">
    <source>
        <dbReference type="EMBL" id="GHA13506.1"/>
    </source>
</evidence>
<proteinExistence type="predicted"/>